<keyword evidence="1" id="KW-0723">Serine/threonine-protein kinase</keyword>
<dbReference type="InterPro" id="IPR036890">
    <property type="entry name" value="HATPase_C_sf"/>
</dbReference>
<dbReference type="InterPro" id="IPR003594">
    <property type="entry name" value="HATPase_dom"/>
</dbReference>
<dbReference type="EMBL" id="JPRF03000022">
    <property type="protein sequence ID" value="OEV36913.1"/>
    <property type="molecule type" value="Genomic_DNA"/>
</dbReference>
<protein>
    <submittedName>
        <fullName evidence="3">ATP-binding protein</fullName>
    </submittedName>
</protein>
<accession>A0A8H9LS59</accession>
<reference evidence="4 5" key="2">
    <citation type="submission" date="2014-07" db="EMBL/GenBank/DDBJ databases">
        <authorList>
            <person name="Zhang J.E."/>
            <person name="Yang H."/>
            <person name="Guo J."/>
            <person name="Deng Z."/>
            <person name="Luo H."/>
            <person name="Luo M."/>
            <person name="Zhao B."/>
        </authorList>
    </citation>
    <scope>NUCLEOTIDE SEQUENCE [LARGE SCALE GENOMIC DNA]</scope>
    <source>
        <strain evidence="4">ATCC 10762</strain>
        <strain evidence="5">ATCC 10762 / DSM 40127 / CCM 3239 / JCM 4008 / LMG 5968 / NBRC 12843 / NCIMB 8234 / A-377</strain>
    </source>
</reference>
<evidence type="ECO:0000313" key="3">
    <source>
        <dbReference type="EMBL" id="GGU78603.1"/>
    </source>
</evidence>
<keyword evidence="1" id="KW-0418">Kinase</keyword>
<dbReference type="EMBL" id="BMUB01000006">
    <property type="protein sequence ID" value="GGU78603.1"/>
    <property type="molecule type" value="Genomic_DNA"/>
</dbReference>
<dbReference type="GeneID" id="97486396"/>
<reference evidence="4" key="4">
    <citation type="submission" date="2016-08" db="EMBL/GenBank/DDBJ databases">
        <title>Sequencing, Assembly and Comparative Genomics of S. aureofaciens ATCC 10762.</title>
        <authorList>
            <person name="Gradnigo J.S."/>
            <person name="Johnson N."/>
            <person name="Somerville G.A."/>
        </authorList>
    </citation>
    <scope>NUCLEOTIDE SEQUENCE [LARGE SCALE GENOMIC DNA]</scope>
    <source>
        <strain evidence="4">ATCC 10762</strain>
    </source>
</reference>
<gene>
    <name evidence="3" type="ORF">GCM10010502_33290</name>
    <name evidence="4" type="ORF">HS99_0027005</name>
</gene>
<dbReference type="Proteomes" id="UP000610124">
    <property type="component" value="Unassembled WGS sequence"/>
</dbReference>
<dbReference type="RefSeq" id="WP_043388647.1">
    <property type="nucleotide sequence ID" value="NZ_BMUB01000006.1"/>
</dbReference>
<accession>A0A1E7N8X3</accession>
<dbReference type="PANTHER" id="PTHR35526:SF3">
    <property type="entry name" value="ANTI-SIGMA-F FACTOR RSBW"/>
    <property type="match status" value="1"/>
</dbReference>
<dbReference type="Pfam" id="PF13581">
    <property type="entry name" value="HATPase_c_2"/>
    <property type="match status" value="1"/>
</dbReference>
<evidence type="ECO:0000259" key="2">
    <source>
        <dbReference type="Pfam" id="PF13581"/>
    </source>
</evidence>
<proteinExistence type="predicted"/>
<feature type="domain" description="Histidine kinase/HSP90-like ATPase" evidence="2">
    <location>
        <begin position="13"/>
        <end position="118"/>
    </location>
</feature>
<evidence type="ECO:0000256" key="1">
    <source>
        <dbReference type="ARBA" id="ARBA00022527"/>
    </source>
</evidence>
<dbReference type="Gene3D" id="3.30.565.10">
    <property type="entry name" value="Histidine kinase-like ATPase, C-terminal domain"/>
    <property type="match status" value="1"/>
</dbReference>
<keyword evidence="1" id="KW-0808">Transferase</keyword>
<dbReference type="AlphaFoldDB" id="A0A1E7N8X3"/>
<evidence type="ECO:0000313" key="5">
    <source>
        <dbReference type="Proteomes" id="UP000037395"/>
    </source>
</evidence>
<dbReference type="GO" id="GO:0005524">
    <property type="term" value="F:ATP binding"/>
    <property type="evidence" value="ECO:0007669"/>
    <property type="project" value="UniProtKB-KW"/>
</dbReference>
<keyword evidence="3" id="KW-0547">Nucleotide-binding</keyword>
<name>A0A1E7N8X3_KITAU</name>
<keyword evidence="3" id="KW-0067">ATP-binding</keyword>
<reference evidence="3" key="1">
    <citation type="journal article" date="2014" name="Int. J. Syst. Evol. Microbiol.">
        <title>Complete genome sequence of Corynebacterium casei LMG S-19264T (=DSM 44701T), isolated from a smear-ripened cheese.</title>
        <authorList>
            <consortium name="US DOE Joint Genome Institute (JGI-PGF)"/>
            <person name="Walter F."/>
            <person name="Albersmeier A."/>
            <person name="Kalinowski J."/>
            <person name="Ruckert C."/>
        </authorList>
    </citation>
    <scope>NUCLEOTIDE SEQUENCE</scope>
    <source>
        <strain evidence="3">JCM 4434</strain>
    </source>
</reference>
<dbReference type="GO" id="GO:0004674">
    <property type="term" value="F:protein serine/threonine kinase activity"/>
    <property type="evidence" value="ECO:0007669"/>
    <property type="project" value="UniProtKB-KW"/>
</dbReference>
<reference evidence="3" key="5">
    <citation type="submission" date="2020-09" db="EMBL/GenBank/DDBJ databases">
        <authorList>
            <person name="Sun Q."/>
            <person name="Ohkuma M."/>
        </authorList>
    </citation>
    <scope>NUCLEOTIDE SEQUENCE</scope>
    <source>
        <strain evidence="3">JCM 4434</strain>
    </source>
</reference>
<sequence length="149" mass="16385">MLTQPLDAVEWMFPRLPRSAGRARIRFLRLAFEWEVPVDSAETALILLSELVTNACRHARSPRDRMIGVRVLLPTASLLRIEVSDANPELPTLRHAAPDDESGRGLELVAALASSWGAHPRGEGYIGKTVWFELALPSPACSASDHLIP</sequence>
<dbReference type="KEGG" id="kau:B6264_06685"/>
<organism evidence="4 5">
    <name type="scientific">Kitasatospora aureofaciens</name>
    <name type="common">Streptomyces aureofaciens</name>
    <dbReference type="NCBI Taxonomy" id="1894"/>
    <lineage>
        <taxon>Bacteria</taxon>
        <taxon>Bacillati</taxon>
        <taxon>Actinomycetota</taxon>
        <taxon>Actinomycetes</taxon>
        <taxon>Kitasatosporales</taxon>
        <taxon>Streptomycetaceae</taxon>
        <taxon>Kitasatospora</taxon>
    </lineage>
</organism>
<evidence type="ECO:0000313" key="4">
    <source>
        <dbReference type="EMBL" id="OEV36913.1"/>
    </source>
</evidence>
<dbReference type="PANTHER" id="PTHR35526">
    <property type="entry name" value="ANTI-SIGMA-F FACTOR RSBW-RELATED"/>
    <property type="match status" value="1"/>
</dbReference>
<dbReference type="SUPFAM" id="SSF55874">
    <property type="entry name" value="ATPase domain of HSP90 chaperone/DNA topoisomerase II/histidine kinase"/>
    <property type="match status" value="1"/>
</dbReference>
<comment type="caution">
    <text evidence="4">The sequence shown here is derived from an EMBL/GenBank/DDBJ whole genome shotgun (WGS) entry which is preliminary data.</text>
</comment>
<dbReference type="Proteomes" id="UP000037395">
    <property type="component" value="Unassembled WGS sequence"/>
</dbReference>
<keyword evidence="5" id="KW-1185">Reference proteome</keyword>
<dbReference type="InterPro" id="IPR050267">
    <property type="entry name" value="Anti-sigma-factor_SerPK"/>
</dbReference>
<dbReference type="CDD" id="cd16936">
    <property type="entry name" value="HATPase_RsbW-like"/>
    <property type="match status" value="1"/>
</dbReference>
<reference evidence="5" key="3">
    <citation type="submission" date="2016-08" db="EMBL/GenBank/DDBJ databases">
        <title>Sequencing, assembly and comparative genomics of S. aureofaciens ATCC 10762.</title>
        <authorList>
            <person name="Gradnigo J.S."/>
            <person name="Johnson N."/>
            <person name="Somerville G.A."/>
        </authorList>
    </citation>
    <scope>NUCLEOTIDE SEQUENCE [LARGE SCALE GENOMIC DNA]</scope>
    <source>
        <strain evidence="5">ATCC 10762 / DSM 40127 / CCM 3239 / JCM 4008 / LMG 5968 / NBRC 12843 / NCIMB 8234 / A-377</strain>
    </source>
</reference>